<dbReference type="EMBL" id="JADIKL010000007">
    <property type="protein sequence ID" value="MFK2931748.1"/>
    <property type="molecule type" value="Genomic_DNA"/>
</dbReference>
<accession>A0ABW8KI21</accession>
<sequence length="55" mass="5786">MTDDTNETTSKVPSPRAPEAEGAPVTVDSLIPPNAVRPQNSFNALLGEMPAQPIL</sequence>
<keyword evidence="3" id="KW-1185">Reference proteome</keyword>
<comment type="caution">
    <text evidence="2">The sequence shown here is derived from an EMBL/GenBank/DDBJ whole genome shotgun (WGS) entry which is preliminary data.</text>
</comment>
<gene>
    <name evidence="2" type="ORF">ISP14_13195</name>
</gene>
<name>A0ABW8KI21_9GAMM</name>
<organism evidence="2 3">
    <name type="scientific">Dyella agri</name>
    <dbReference type="NCBI Taxonomy" id="1926869"/>
    <lineage>
        <taxon>Bacteria</taxon>
        <taxon>Pseudomonadati</taxon>
        <taxon>Pseudomonadota</taxon>
        <taxon>Gammaproteobacteria</taxon>
        <taxon>Lysobacterales</taxon>
        <taxon>Rhodanobacteraceae</taxon>
        <taxon>Dyella</taxon>
    </lineage>
</organism>
<protein>
    <submittedName>
        <fullName evidence="2">Uncharacterized protein</fullName>
    </submittedName>
</protein>
<evidence type="ECO:0000256" key="1">
    <source>
        <dbReference type="SAM" id="MobiDB-lite"/>
    </source>
</evidence>
<proteinExistence type="predicted"/>
<evidence type="ECO:0000313" key="3">
    <source>
        <dbReference type="Proteomes" id="UP001620397"/>
    </source>
</evidence>
<evidence type="ECO:0000313" key="2">
    <source>
        <dbReference type="EMBL" id="MFK2931748.1"/>
    </source>
</evidence>
<feature type="region of interest" description="Disordered" evidence="1">
    <location>
        <begin position="1"/>
        <end position="55"/>
    </location>
</feature>
<dbReference type="RefSeq" id="WP_404540713.1">
    <property type="nucleotide sequence ID" value="NZ_JADIKL010000007.1"/>
</dbReference>
<dbReference type="Proteomes" id="UP001620397">
    <property type="component" value="Unassembled WGS sequence"/>
</dbReference>
<reference evidence="2 3" key="1">
    <citation type="submission" date="2020-10" db="EMBL/GenBank/DDBJ databases">
        <title>Phylogeny of dyella-like bacteria.</title>
        <authorList>
            <person name="Fu J."/>
        </authorList>
    </citation>
    <scope>NUCLEOTIDE SEQUENCE [LARGE SCALE GENOMIC DNA]</scope>
    <source>
        <strain evidence="2 3">DKC-1</strain>
    </source>
</reference>